<feature type="active site" description="Proton donor" evidence="6">
    <location>
        <position position="41"/>
    </location>
</feature>
<dbReference type="PIRSF" id="PIRSF005054">
    <property type="entry name" value="PF1131"/>
    <property type="match status" value="1"/>
</dbReference>
<comment type="function">
    <text evidence="4">CRISPR (clustered regularly interspaced short palindromic repeat), is an adaptive immune system that provides protection against mobile genetic elements (viruses, transposable elements and conjugative plasmids). CRISPR clusters contain sequences complementary to antecedent mobile elements and target invading nucleic acids. CRISPR clusters are transcribed and processed into CRISPR RNA (crRNA).</text>
</comment>
<feature type="site" description="Transition state stabilizer" evidence="5">
    <location>
        <position position="53"/>
    </location>
</feature>
<proteinExistence type="inferred from homology"/>
<dbReference type="PANTHER" id="PTHR36984:SF1">
    <property type="entry name" value="CRISPR-ASSOCIATED ENDORIBONUCLEASE CAS6 1"/>
    <property type="match status" value="1"/>
</dbReference>
<dbReference type="CDD" id="cd21140">
    <property type="entry name" value="Cas6_I-like"/>
    <property type="match status" value="1"/>
</dbReference>
<feature type="domain" description="CRISPR associated protein Cas6 C-terminal" evidence="7">
    <location>
        <begin position="124"/>
        <end position="244"/>
    </location>
</feature>
<keyword evidence="9" id="KW-1185">Reference proteome</keyword>
<evidence type="ECO:0000256" key="6">
    <source>
        <dbReference type="PIRSR" id="PIRSR005054-50"/>
    </source>
</evidence>
<dbReference type="PANTHER" id="PTHR36984">
    <property type="entry name" value="CRISPR-ASSOCIATED ENDORIBONUCLEASE CAS6 1"/>
    <property type="match status" value="1"/>
</dbReference>
<accession>A0A3D8P3U2</accession>
<sequence length="249" mass="28771">MQMIIEFIGDRAIVLPLEHNYLLQAAIYHQIEQPAFRNFLHEQGFALGHRRFKLFVFSRLMGKFRMDEEKREIVFTPPCRLVICSPLSLFLENLVRSLMRQGRFYLGKNRLAVGSIKTRDTVVRQSSITVRMLSPLTVYSTFNGNGKPFTYYYSPFEPRFPELIKENMAKKYQLIFGRPADPTGFSFTPVEVRERDFKVVRYKGTIIKGWMGKYRLTGDPQLLEVALSAGLGAKNSQGFGCCELVEEED</sequence>
<evidence type="ECO:0000256" key="5">
    <source>
        <dbReference type="PIRSR" id="PIRSR005054-1"/>
    </source>
</evidence>
<feature type="active site" description="Proton acceptor" evidence="6">
    <location>
        <position position="28"/>
    </location>
</feature>
<dbReference type="GO" id="GO:0016788">
    <property type="term" value="F:hydrolase activity, acting on ester bonds"/>
    <property type="evidence" value="ECO:0007669"/>
    <property type="project" value="InterPro"/>
</dbReference>
<dbReference type="GO" id="GO:0003723">
    <property type="term" value="F:RNA binding"/>
    <property type="evidence" value="ECO:0007669"/>
    <property type="project" value="UniProtKB-KW"/>
</dbReference>
<dbReference type="Pfam" id="PF21350">
    <property type="entry name" value="Cas6_I-A"/>
    <property type="match status" value="1"/>
</dbReference>
<dbReference type="Gene3D" id="3.30.70.1900">
    <property type="match status" value="1"/>
</dbReference>
<evidence type="ECO:0000256" key="4">
    <source>
        <dbReference type="PIRNR" id="PIRNR005054"/>
    </source>
</evidence>
<keyword evidence="3" id="KW-0051">Antiviral defense</keyword>
<dbReference type="OrthoDB" id="9797488at2"/>
<evidence type="ECO:0000259" key="7">
    <source>
        <dbReference type="Pfam" id="PF01881"/>
    </source>
</evidence>
<dbReference type="InterPro" id="IPR010156">
    <property type="entry name" value="CRISPR-assoc_prot_Cas6"/>
</dbReference>
<dbReference type="Pfam" id="PF01881">
    <property type="entry name" value="Cas_Cas6_C"/>
    <property type="match status" value="1"/>
</dbReference>
<organism evidence="8 9">
    <name type="scientific">Ammonifex thiophilus</name>
    <dbReference type="NCBI Taxonomy" id="444093"/>
    <lineage>
        <taxon>Bacteria</taxon>
        <taxon>Bacillati</taxon>
        <taxon>Bacillota</taxon>
        <taxon>Clostridia</taxon>
        <taxon>Thermoanaerobacterales</taxon>
        <taxon>Thermoanaerobacteraceae</taxon>
        <taxon>Ammonifex</taxon>
    </lineage>
</organism>
<dbReference type="EMBL" id="QSLN01000004">
    <property type="protein sequence ID" value="RDV83598.1"/>
    <property type="molecule type" value="Genomic_DNA"/>
</dbReference>
<dbReference type="InterPro" id="IPR045747">
    <property type="entry name" value="CRISPR-assoc_prot_Cas6_N_sf"/>
</dbReference>
<reference evidence="8 9" key="1">
    <citation type="submission" date="2018-08" db="EMBL/GenBank/DDBJ databases">
        <title>Form III RuBisCO-mediated autotrophy in Thermodesulfobium bacteria.</title>
        <authorList>
            <person name="Toshchakov S.V."/>
            <person name="Kublanov I.V."/>
            <person name="Frolov E."/>
            <person name="Bonch-Osmolovskaya E.A."/>
            <person name="Tourova T.P."/>
            <person name="Chernych N.A."/>
            <person name="Lebedinsky A.V."/>
        </authorList>
    </citation>
    <scope>NUCLEOTIDE SEQUENCE [LARGE SCALE GENOMIC DNA]</scope>
    <source>
        <strain evidence="8 9">SR</strain>
    </source>
</reference>
<dbReference type="InterPro" id="IPR049435">
    <property type="entry name" value="Cas_Cas6_C"/>
</dbReference>
<evidence type="ECO:0000256" key="3">
    <source>
        <dbReference type="ARBA" id="ARBA00023118"/>
    </source>
</evidence>
<dbReference type="RefSeq" id="WP_115792358.1">
    <property type="nucleotide sequence ID" value="NZ_QSLN01000004.1"/>
</dbReference>
<evidence type="ECO:0000313" key="8">
    <source>
        <dbReference type="EMBL" id="RDV83598.1"/>
    </source>
</evidence>
<dbReference type="AlphaFoldDB" id="A0A3D8P3U2"/>
<comment type="caution">
    <text evidence="8">The sequence shown here is derived from an EMBL/GenBank/DDBJ whole genome shotgun (WGS) entry which is preliminary data.</text>
</comment>
<dbReference type="Proteomes" id="UP000256329">
    <property type="component" value="Unassembled WGS sequence"/>
</dbReference>
<evidence type="ECO:0000256" key="2">
    <source>
        <dbReference type="ARBA" id="ARBA00022884"/>
    </source>
</evidence>
<dbReference type="Gene3D" id="3.30.70.1890">
    <property type="match status" value="1"/>
</dbReference>
<evidence type="ECO:0000313" key="9">
    <source>
        <dbReference type="Proteomes" id="UP000256329"/>
    </source>
</evidence>
<dbReference type="GO" id="GO:0051607">
    <property type="term" value="P:defense response to virus"/>
    <property type="evidence" value="ECO:0007669"/>
    <property type="project" value="UniProtKB-KW"/>
</dbReference>
<comment type="similarity">
    <text evidence="1 4">Belongs to the CRISPR-associated protein Cas6/Cse3/CasE family.</text>
</comment>
<protein>
    <recommendedName>
        <fullName evidence="4">CRISPR-associated endoribonuclease</fullName>
    </recommendedName>
</protein>
<gene>
    <name evidence="8" type="primary">cas6</name>
    <name evidence="8" type="ORF">DXX99_04680</name>
</gene>
<keyword evidence="2" id="KW-0694">RNA-binding</keyword>
<evidence type="ECO:0000256" key="1">
    <source>
        <dbReference type="ARBA" id="ARBA00005937"/>
    </source>
</evidence>
<dbReference type="NCBIfam" id="TIGR01877">
    <property type="entry name" value="cas_cas6"/>
    <property type="match status" value="1"/>
</dbReference>
<name>A0A3D8P3U2_9THEO</name>